<accession>A0A9N8WFG6</accession>
<gene>
    <name evidence="1" type="ORF">FMOSSE_LOCUS3098</name>
</gene>
<dbReference type="EMBL" id="CAJVPP010000437">
    <property type="protein sequence ID" value="CAG8482452.1"/>
    <property type="molecule type" value="Genomic_DNA"/>
</dbReference>
<reference evidence="1" key="1">
    <citation type="submission" date="2021-06" db="EMBL/GenBank/DDBJ databases">
        <authorList>
            <person name="Kallberg Y."/>
            <person name="Tangrot J."/>
            <person name="Rosling A."/>
        </authorList>
    </citation>
    <scope>NUCLEOTIDE SEQUENCE</scope>
    <source>
        <strain evidence="1">87-6 pot B 2015</strain>
    </source>
</reference>
<keyword evidence="2" id="KW-1185">Reference proteome</keyword>
<dbReference type="AlphaFoldDB" id="A0A9N8WFG6"/>
<organism evidence="1 2">
    <name type="scientific">Funneliformis mosseae</name>
    <name type="common">Endomycorrhizal fungus</name>
    <name type="synonym">Glomus mosseae</name>
    <dbReference type="NCBI Taxonomy" id="27381"/>
    <lineage>
        <taxon>Eukaryota</taxon>
        <taxon>Fungi</taxon>
        <taxon>Fungi incertae sedis</taxon>
        <taxon>Mucoromycota</taxon>
        <taxon>Glomeromycotina</taxon>
        <taxon>Glomeromycetes</taxon>
        <taxon>Glomerales</taxon>
        <taxon>Glomeraceae</taxon>
        <taxon>Funneliformis</taxon>
    </lineage>
</organism>
<proteinExistence type="predicted"/>
<evidence type="ECO:0000313" key="1">
    <source>
        <dbReference type="EMBL" id="CAG8482452.1"/>
    </source>
</evidence>
<evidence type="ECO:0000313" key="2">
    <source>
        <dbReference type="Proteomes" id="UP000789375"/>
    </source>
</evidence>
<sequence>METQTPCLVVPRETSNVPINSASRPRHQRRKSKEVCWFVGFDGCTSTIPTRFHGTTQPSIEPVSGHNRCTLLKLI</sequence>
<name>A0A9N8WFG6_FUNMO</name>
<comment type="caution">
    <text evidence="1">The sequence shown here is derived from an EMBL/GenBank/DDBJ whole genome shotgun (WGS) entry which is preliminary data.</text>
</comment>
<dbReference type="Proteomes" id="UP000789375">
    <property type="component" value="Unassembled WGS sequence"/>
</dbReference>
<protein>
    <submittedName>
        <fullName evidence="1">12849_t:CDS:1</fullName>
    </submittedName>
</protein>